<dbReference type="GO" id="GO:0003918">
    <property type="term" value="F:DNA topoisomerase type II (double strand cut, ATP-hydrolyzing) activity"/>
    <property type="evidence" value="ECO:0007669"/>
    <property type="project" value="UniProtKB-UniRule"/>
</dbReference>
<dbReference type="Proteomes" id="UP000630353">
    <property type="component" value="Unassembled WGS sequence"/>
</dbReference>
<dbReference type="GO" id="GO:0005694">
    <property type="term" value="C:chromosome"/>
    <property type="evidence" value="ECO:0007669"/>
    <property type="project" value="InterPro"/>
</dbReference>
<evidence type="ECO:0000256" key="2">
    <source>
        <dbReference type="ARBA" id="ARBA00022475"/>
    </source>
</evidence>
<keyword evidence="5 7" id="KW-0472">Membrane</keyword>
<dbReference type="NCBIfam" id="TIGR01062">
    <property type="entry name" value="parC_Gneg"/>
    <property type="match status" value="1"/>
</dbReference>
<dbReference type="RefSeq" id="WP_189988926.1">
    <property type="nucleotide sequence ID" value="NZ_BMZS01000004.1"/>
</dbReference>
<organism evidence="12 13">
    <name type="scientific">Thalassobaculum fulvum</name>
    <dbReference type="NCBI Taxonomy" id="1633335"/>
    <lineage>
        <taxon>Bacteria</taxon>
        <taxon>Pseudomonadati</taxon>
        <taxon>Pseudomonadota</taxon>
        <taxon>Alphaproteobacteria</taxon>
        <taxon>Rhodospirillales</taxon>
        <taxon>Thalassobaculaceae</taxon>
        <taxon>Thalassobaculum</taxon>
    </lineage>
</organism>
<evidence type="ECO:0000256" key="9">
    <source>
        <dbReference type="SAM" id="Coils"/>
    </source>
</evidence>
<keyword evidence="9" id="KW-0175">Coiled coil</keyword>
<dbReference type="PROSITE" id="PS52040">
    <property type="entry name" value="TOPO_IIA"/>
    <property type="match status" value="1"/>
</dbReference>
<dbReference type="GO" id="GO:0005737">
    <property type="term" value="C:cytoplasm"/>
    <property type="evidence" value="ECO:0007669"/>
    <property type="project" value="TreeGrafter"/>
</dbReference>
<dbReference type="SUPFAM" id="SSF56719">
    <property type="entry name" value="Type II DNA topoisomerase"/>
    <property type="match status" value="1"/>
</dbReference>
<dbReference type="GO" id="GO:0003677">
    <property type="term" value="F:DNA binding"/>
    <property type="evidence" value="ECO:0007669"/>
    <property type="project" value="UniProtKB-UniRule"/>
</dbReference>
<reference evidence="12" key="1">
    <citation type="journal article" date="2014" name="Int. J. Syst. Evol. Microbiol.">
        <title>Complete genome sequence of Corynebacterium casei LMG S-19264T (=DSM 44701T), isolated from a smear-ripened cheese.</title>
        <authorList>
            <consortium name="US DOE Joint Genome Institute (JGI-PGF)"/>
            <person name="Walter F."/>
            <person name="Albersmeier A."/>
            <person name="Kalinowski J."/>
            <person name="Ruckert C."/>
        </authorList>
    </citation>
    <scope>NUCLEOTIDE SEQUENCE</scope>
    <source>
        <strain evidence="12">KCTC 42651</strain>
    </source>
</reference>
<dbReference type="PANTHER" id="PTHR43493">
    <property type="entry name" value="DNA GYRASE/TOPOISOMERASE SUBUNIT A"/>
    <property type="match status" value="1"/>
</dbReference>
<accession>A0A918XSJ8</accession>
<dbReference type="HAMAP" id="MF_00936">
    <property type="entry name" value="ParC_type1"/>
    <property type="match status" value="1"/>
</dbReference>
<keyword evidence="4 7" id="KW-0238">DNA-binding</keyword>
<dbReference type="InterPro" id="IPR013757">
    <property type="entry name" value="Topo_IIA_A_a_sf"/>
</dbReference>
<dbReference type="Gene3D" id="3.30.1360.40">
    <property type="match status" value="1"/>
</dbReference>
<dbReference type="InterPro" id="IPR002205">
    <property type="entry name" value="Topo_IIA_dom_A"/>
</dbReference>
<dbReference type="Gene3D" id="3.90.199.10">
    <property type="entry name" value="Topoisomerase II, domain 5"/>
    <property type="match status" value="1"/>
</dbReference>
<dbReference type="Pfam" id="PF03989">
    <property type="entry name" value="DNA_gyraseA_C"/>
    <property type="match status" value="3"/>
</dbReference>
<keyword evidence="6 7" id="KW-0413">Isomerase</keyword>
<feature type="coiled-coil region" evidence="9">
    <location>
        <begin position="439"/>
        <end position="466"/>
    </location>
</feature>
<evidence type="ECO:0000259" key="11">
    <source>
        <dbReference type="PROSITE" id="PS52040"/>
    </source>
</evidence>
<feature type="site" description="Interaction with DNA" evidence="7">
    <location>
        <position position="84"/>
    </location>
</feature>
<keyword evidence="2 7" id="KW-1003">Cell membrane</keyword>
<dbReference type="GO" id="GO:0019897">
    <property type="term" value="C:extrinsic component of plasma membrane"/>
    <property type="evidence" value="ECO:0007669"/>
    <property type="project" value="UniProtKB-UniRule"/>
</dbReference>
<comment type="caution">
    <text evidence="12">The sequence shown here is derived from an EMBL/GenBank/DDBJ whole genome shotgun (WGS) entry which is preliminary data.</text>
</comment>
<evidence type="ECO:0000313" key="13">
    <source>
        <dbReference type="Proteomes" id="UP000630353"/>
    </source>
</evidence>
<comment type="similarity">
    <text evidence="7">Belongs to the type II topoisomerase GyrA/ParC subunit family. ParC type 1 subfamily.</text>
</comment>
<protein>
    <recommendedName>
        <fullName evidence="7">DNA topoisomerase 4 subunit A</fullName>
        <ecNumber evidence="7">5.6.2.2</ecNumber>
    </recommendedName>
    <alternativeName>
        <fullName evidence="7">Topoisomerase IV subunit A</fullName>
    </alternativeName>
</protein>
<dbReference type="GO" id="GO:0009330">
    <property type="term" value="C:DNA topoisomerase type II (double strand cut, ATP-hydrolyzing) complex"/>
    <property type="evidence" value="ECO:0007669"/>
    <property type="project" value="TreeGrafter"/>
</dbReference>
<dbReference type="SMART" id="SM00434">
    <property type="entry name" value="TOP4c"/>
    <property type="match status" value="1"/>
</dbReference>
<evidence type="ECO:0000256" key="4">
    <source>
        <dbReference type="ARBA" id="ARBA00023125"/>
    </source>
</evidence>
<comment type="subcellular location">
    <subcellularLocation>
        <location evidence="7">Cell membrane</location>
        <topology evidence="7">Peripheral membrane protein</topology>
    </subcellularLocation>
</comment>
<dbReference type="FunFam" id="1.10.268.10:FF:000001">
    <property type="entry name" value="DNA gyrase subunit A"/>
    <property type="match status" value="1"/>
</dbReference>
<evidence type="ECO:0000256" key="5">
    <source>
        <dbReference type="ARBA" id="ARBA00023136"/>
    </source>
</evidence>
<comment type="catalytic activity">
    <reaction evidence="1 7 8">
        <text>ATP-dependent breakage, passage and rejoining of double-stranded DNA.</text>
        <dbReference type="EC" id="5.6.2.2"/>
    </reaction>
</comment>
<dbReference type="InterPro" id="IPR035516">
    <property type="entry name" value="Gyrase/topoIV_suA_C"/>
</dbReference>
<dbReference type="GO" id="GO:0005524">
    <property type="term" value="F:ATP binding"/>
    <property type="evidence" value="ECO:0007669"/>
    <property type="project" value="InterPro"/>
</dbReference>
<dbReference type="NCBIfam" id="NF004044">
    <property type="entry name" value="PRK05561.1"/>
    <property type="match status" value="1"/>
</dbReference>
<evidence type="ECO:0000256" key="7">
    <source>
        <dbReference type="HAMAP-Rule" id="MF_00936"/>
    </source>
</evidence>
<feature type="compositionally biased region" description="Pro residues" evidence="10">
    <location>
        <begin position="736"/>
        <end position="745"/>
    </location>
</feature>
<evidence type="ECO:0000256" key="3">
    <source>
        <dbReference type="ARBA" id="ARBA00023029"/>
    </source>
</evidence>
<dbReference type="GO" id="GO:0007059">
    <property type="term" value="P:chromosome segregation"/>
    <property type="evidence" value="ECO:0007669"/>
    <property type="project" value="UniProtKB-UniRule"/>
</dbReference>
<sequence>MTTTSAEEPPRIRDTWLADALSERYLAYALSTIMARSLPDVRDGLKPVHRRLLFAMRQLRLDPGSAYKKSARVVGDVMGKFHPHGDAAIYDAMVRLAQDFAVRYPLVDGQGNFGNVDGDNAAAMRYTEARLTEVARLLLDGIDEDAVDFRQTYDGEGEEPIVLPAAFPNLLANGAQGIAVGMATSIPPHNVDELCAALQHLIKHPNAADETLVDLVPGPDFPTGGTLVESRESVLEAYRTGRGSFRVRARWEVEPLKNGTWQIVVTEIPYQVQKSRLIERMAELLQNRKLALLGDIRDESAADIRLVLEPKSRNVDPDVLMESLFRQTDLESRISLNLNVLDKDNVPRVMSLREALQAFLDHRHEVLVRRTRHRLDKIAHRLEVLGGYLIAYLNLDEIIRIIREEDEPKAVMMRTFELTDVQAEAILNMRLRALRRLEEIEIRKEYEELSAERDDLTALLDDEGRRWRTVSQQLGELRRAFGKNTEIGRRRTEVGSAPSPVIVPTEALVEREPITVICSEKGWIRALKGHIGPDQEVKYKEGDGERFRLHAETTDKILVFATDGRFYTIGGDKLPSGRGHGEPIRLMIDLANDEDLVAIRPLRPGEKLLVASTEGRGFVVPADDVVAQTRAGKQILVLDGGAKAKVCVPAAGDTVAVVGSNRNLLIFDLADLPEMSRGKGVILQKYKSGGRLADALVFRAEEGLSWVREADGRRRTETELAPWRGKRAGAGRNPPNGFPRPPRFT</sequence>
<dbReference type="EMBL" id="BMZS01000004">
    <property type="protein sequence ID" value="GHD48640.1"/>
    <property type="molecule type" value="Genomic_DNA"/>
</dbReference>
<comment type="subunit">
    <text evidence="7">Heterotetramer composed of ParC and ParE.</text>
</comment>
<evidence type="ECO:0000256" key="10">
    <source>
        <dbReference type="SAM" id="MobiDB-lite"/>
    </source>
</evidence>
<feature type="active site" description="O-(5'-phospho-DNA)-tyrosine intermediate" evidence="7 8">
    <location>
        <position position="126"/>
    </location>
</feature>
<evidence type="ECO:0000256" key="6">
    <source>
        <dbReference type="ARBA" id="ARBA00023235"/>
    </source>
</evidence>
<keyword evidence="13" id="KW-1185">Reference proteome</keyword>
<feature type="domain" description="Topo IIA-type catalytic" evidence="11">
    <location>
        <begin position="38"/>
        <end position="508"/>
    </location>
</feature>
<dbReference type="Gene3D" id="1.10.268.10">
    <property type="entry name" value="Topoisomerase, domain 3"/>
    <property type="match status" value="1"/>
</dbReference>
<gene>
    <name evidence="7 12" type="primary">parC</name>
    <name evidence="12" type="ORF">GCM10017083_19950</name>
</gene>
<dbReference type="SUPFAM" id="SSF101904">
    <property type="entry name" value="GyrA/ParC C-terminal domain-like"/>
    <property type="match status" value="1"/>
</dbReference>
<proteinExistence type="inferred from homology"/>
<evidence type="ECO:0000313" key="12">
    <source>
        <dbReference type="EMBL" id="GHD48640.1"/>
    </source>
</evidence>
<comment type="function">
    <text evidence="7">Topoisomerase IV is essential for chromosome segregation. It relaxes supercoiled DNA. Performs the decatenation events required during the replication of a circular DNA molecule.</text>
</comment>
<evidence type="ECO:0000256" key="1">
    <source>
        <dbReference type="ARBA" id="ARBA00000185"/>
    </source>
</evidence>
<dbReference type="PANTHER" id="PTHR43493:SF1">
    <property type="entry name" value="DNA TOPOISOMERASE 4 SUBUNIT A"/>
    <property type="match status" value="1"/>
</dbReference>
<feature type="site" description="Interaction with DNA" evidence="7">
    <location>
        <position position="46"/>
    </location>
</feature>
<keyword evidence="3 7" id="KW-0799">Topoisomerase</keyword>
<name>A0A918XSJ8_9PROT</name>
<dbReference type="CDD" id="cd00187">
    <property type="entry name" value="TOP4c"/>
    <property type="match status" value="1"/>
</dbReference>
<reference evidence="12" key="2">
    <citation type="submission" date="2020-09" db="EMBL/GenBank/DDBJ databases">
        <authorList>
            <person name="Sun Q."/>
            <person name="Kim S."/>
        </authorList>
    </citation>
    <scope>NUCLEOTIDE SEQUENCE</scope>
    <source>
        <strain evidence="12">KCTC 42651</strain>
    </source>
</reference>
<feature type="site" description="Transition state stabilizer" evidence="7">
    <location>
        <position position="125"/>
    </location>
</feature>
<dbReference type="EC" id="5.6.2.2" evidence="7"/>
<evidence type="ECO:0000256" key="8">
    <source>
        <dbReference type="PROSITE-ProRule" id="PRU01384"/>
    </source>
</evidence>
<dbReference type="Pfam" id="PF00521">
    <property type="entry name" value="DNA_topoisoIV"/>
    <property type="match status" value="1"/>
</dbReference>
<dbReference type="InterPro" id="IPR005742">
    <property type="entry name" value="TopoIV_A_Gneg"/>
</dbReference>
<dbReference type="GO" id="GO:0006265">
    <property type="term" value="P:DNA topological change"/>
    <property type="evidence" value="ECO:0007669"/>
    <property type="project" value="UniProtKB-UniRule"/>
</dbReference>
<feature type="site" description="Interaction with DNA" evidence="7">
    <location>
        <position position="82"/>
    </location>
</feature>
<dbReference type="InterPro" id="IPR013758">
    <property type="entry name" value="Topo_IIA_A/C_ab"/>
</dbReference>
<feature type="region of interest" description="Disordered" evidence="10">
    <location>
        <begin position="715"/>
        <end position="745"/>
    </location>
</feature>
<dbReference type="InterPro" id="IPR006691">
    <property type="entry name" value="GyrA/parC_rep"/>
</dbReference>
<dbReference type="InterPro" id="IPR050220">
    <property type="entry name" value="Type_II_DNA_Topoisomerases"/>
</dbReference>
<dbReference type="InterPro" id="IPR013760">
    <property type="entry name" value="Topo_IIA-like_dom_sf"/>
</dbReference>
<dbReference type="Gene3D" id="2.120.10.90">
    <property type="entry name" value="DNA gyrase/topoisomerase IV, subunit A, C-terminal"/>
    <property type="match status" value="1"/>
</dbReference>
<dbReference type="AlphaFoldDB" id="A0A918XSJ8"/>